<evidence type="ECO:0000256" key="3">
    <source>
        <dbReference type="ARBA" id="ARBA00022737"/>
    </source>
</evidence>
<dbReference type="Gene3D" id="2.130.10.10">
    <property type="entry name" value="YVTN repeat-like/Quinoprotein amine dehydrogenase"/>
    <property type="match status" value="2"/>
</dbReference>
<comment type="caution">
    <text evidence="8">The sequence shown here is derived from an EMBL/GenBank/DDBJ whole genome shotgun (WGS) entry which is preliminary data.</text>
</comment>
<dbReference type="InterPro" id="IPR051865">
    <property type="entry name" value="WD-repeat_CDT2_adapter"/>
</dbReference>
<keyword evidence="9" id="KW-1185">Reference proteome</keyword>
<proteinExistence type="inferred from homology"/>
<dbReference type="AlphaFoldDB" id="A0AAV9X2D2"/>
<evidence type="ECO:0000313" key="8">
    <source>
        <dbReference type="EMBL" id="KAK6533595.1"/>
    </source>
</evidence>
<dbReference type="GO" id="GO:0005634">
    <property type="term" value="C:nucleus"/>
    <property type="evidence" value="ECO:0007669"/>
    <property type="project" value="TreeGrafter"/>
</dbReference>
<dbReference type="PROSITE" id="PS50294">
    <property type="entry name" value="WD_REPEATS_REGION"/>
    <property type="match status" value="1"/>
</dbReference>
<dbReference type="PANTHER" id="PTHR22852">
    <property type="entry name" value="LETHAL 2 DENTICLELESS PROTEIN RETINOIC ACID-REGULATED NUCLEAR MATRIX-ASSOCIATED PROTEIN"/>
    <property type="match status" value="1"/>
</dbReference>
<evidence type="ECO:0000256" key="6">
    <source>
        <dbReference type="PROSITE-ProRule" id="PRU00221"/>
    </source>
</evidence>
<dbReference type="EMBL" id="JAVHJO010000011">
    <property type="protein sequence ID" value="KAK6533595.1"/>
    <property type="molecule type" value="Genomic_DNA"/>
</dbReference>
<evidence type="ECO:0008006" key="10">
    <source>
        <dbReference type="Google" id="ProtNLM"/>
    </source>
</evidence>
<evidence type="ECO:0000256" key="5">
    <source>
        <dbReference type="ARBA" id="ARBA00038344"/>
    </source>
</evidence>
<dbReference type="Proteomes" id="UP001365542">
    <property type="component" value="Unassembled WGS sequence"/>
</dbReference>
<dbReference type="PROSITE" id="PS00678">
    <property type="entry name" value="WD_REPEATS_1"/>
    <property type="match status" value="1"/>
</dbReference>
<dbReference type="GO" id="GO:0030674">
    <property type="term" value="F:protein-macromolecule adaptor activity"/>
    <property type="evidence" value="ECO:0007669"/>
    <property type="project" value="TreeGrafter"/>
</dbReference>
<dbReference type="GO" id="GO:0043161">
    <property type="term" value="P:proteasome-mediated ubiquitin-dependent protein catabolic process"/>
    <property type="evidence" value="ECO:0007669"/>
    <property type="project" value="TreeGrafter"/>
</dbReference>
<evidence type="ECO:0000313" key="9">
    <source>
        <dbReference type="Proteomes" id="UP001365542"/>
    </source>
</evidence>
<dbReference type="SUPFAM" id="SSF50978">
    <property type="entry name" value="WD40 repeat-like"/>
    <property type="match status" value="1"/>
</dbReference>
<accession>A0AAV9X2D2</accession>
<comment type="pathway">
    <text evidence="1">Protein modification; protein ubiquitination.</text>
</comment>
<dbReference type="SMART" id="SM00320">
    <property type="entry name" value="WD40"/>
    <property type="match status" value="6"/>
</dbReference>
<dbReference type="InterPro" id="IPR015943">
    <property type="entry name" value="WD40/YVTN_repeat-like_dom_sf"/>
</dbReference>
<dbReference type="InterPro" id="IPR019775">
    <property type="entry name" value="WD40_repeat_CS"/>
</dbReference>
<comment type="similarity">
    <text evidence="5">Belongs to the WD repeat cdt2 family.</text>
</comment>
<keyword evidence="4" id="KW-0833">Ubl conjugation pathway</keyword>
<feature type="compositionally biased region" description="Low complexity" evidence="7">
    <location>
        <begin position="76"/>
        <end position="86"/>
    </location>
</feature>
<dbReference type="InterPro" id="IPR001680">
    <property type="entry name" value="WD40_rpt"/>
</dbReference>
<name>A0AAV9X2D2_9PEZI</name>
<dbReference type="PANTHER" id="PTHR22852:SF0">
    <property type="entry name" value="DENTICLELESS PROTEIN HOMOLOG"/>
    <property type="match status" value="1"/>
</dbReference>
<dbReference type="Pfam" id="PF00400">
    <property type="entry name" value="WD40"/>
    <property type="match status" value="5"/>
</dbReference>
<feature type="region of interest" description="Disordered" evidence="7">
    <location>
        <begin position="1"/>
        <end position="86"/>
    </location>
</feature>
<evidence type="ECO:0000256" key="2">
    <source>
        <dbReference type="ARBA" id="ARBA00022574"/>
    </source>
</evidence>
<sequence>MSSSSSTTPAIRISRKRKAATLKEEVPAKLPKCSPRTSKIRREAFFAGVRPRGERRREPLGEISTRITNELPSSPPASSSPLPPLFSSSPLKNQLLTPASTPDVTFLKRLQIAAQKTEHNDFSLSVSSRLVDDFEDIKKPVIRKPMPNSFSFRNLNRSLVGYEPNGMSGIRLGKRSWVTEGFYSNQNDLHVYNEPDAGTQMPFCLATFNTTPMIAIGYESGSLRLVGTGSWDKDSILGKAGYRYNGFERESASVLIHDNAIFDLSLSADDRYIASASGDQTCRVNDIETRQPVAMLTGHRGSVKQINHSPTNHNLLLTSSRDSDVHIWDLRTTGTSLGENQGTSQKPINSIFGGHTVGDKVGSVTSAVWSTRNPYQIVTASHNDAIIKVWDIRKSHYLKKSPTSRPLVEFEAPKPKFHDFKPHRDYGITSLTFSPDGSRLYALCKDGNLYAYSTSHMHLGPIHFYSHTNLKTNSFYVKSSISRDGGIVATGSTDGTVVLFATDEKYLLPAEDDGLPVPHGAPASTTAARELMSGKGTALVEGHGGKEVTNVAWDVDGNLVSISDDCMARIWRNDDNGARAEELRTGDWSNGERHGCGWSEGD</sequence>
<reference evidence="8 9" key="1">
    <citation type="submission" date="2019-10" db="EMBL/GenBank/DDBJ databases">
        <authorList>
            <person name="Palmer J.M."/>
        </authorList>
    </citation>
    <scope>NUCLEOTIDE SEQUENCE [LARGE SCALE GENOMIC DNA]</scope>
    <source>
        <strain evidence="8 9">TWF694</strain>
    </source>
</reference>
<keyword evidence="3" id="KW-0677">Repeat</keyword>
<feature type="compositionally biased region" description="Basic and acidic residues" evidence="7">
    <location>
        <begin position="51"/>
        <end position="60"/>
    </location>
</feature>
<organism evidence="8 9">
    <name type="scientific">Orbilia ellipsospora</name>
    <dbReference type="NCBI Taxonomy" id="2528407"/>
    <lineage>
        <taxon>Eukaryota</taxon>
        <taxon>Fungi</taxon>
        <taxon>Dikarya</taxon>
        <taxon>Ascomycota</taxon>
        <taxon>Pezizomycotina</taxon>
        <taxon>Orbiliomycetes</taxon>
        <taxon>Orbiliales</taxon>
        <taxon>Orbiliaceae</taxon>
        <taxon>Orbilia</taxon>
    </lineage>
</organism>
<feature type="repeat" description="WD" evidence="6">
    <location>
        <begin position="254"/>
        <end position="295"/>
    </location>
</feature>
<evidence type="ECO:0000256" key="4">
    <source>
        <dbReference type="ARBA" id="ARBA00022786"/>
    </source>
</evidence>
<dbReference type="InterPro" id="IPR036322">
    <property type="entry name" value="WD40_repeat_dom_sf"/>
</dbReference>
<evidence type="ECO:0000256" key="1">
    <source>
        <dbReference type="ARBA" id="ARBA00004906"/>
    </source>
</evidence>
<evidence type="ECO:0000256" key="7">
    <source>
        <dbReference type="SAM" id="MobiDB-lite"/>
    </source>
</evidence>
<dbReference type="PROSITE" id="PS50082">
    <property type="entry name" value="WD_REPEATS_2"/>
    <property type="match status" value="2"/>
</dbReference>
<keyword evidence="2 6" id="KW-0853">WD repeat</keyword>
<protein>
    <recommendedName>
        <fullName evidence="10">WD40 repeat-like protein</fullName>
    </recommendedName>
</protein>
<gene>
    <name evidence="8" type="ORF">TWF694_002532</name>
</gene>
<feature type="repeat" description="WD" evidence="6">
    <location>
        <begin position="296"/>
        <end position="332"/>
    </location>
</feature>